<evidence type="ECO:0000256" key="4">
    <source>
        <dbReference type="ARBA" id="ARBA00023136"/>
    </source>
</evidence>
<dbReference type="GO" id="GO:0015421">
    <property type="term" value="F:ABC-type oligopeptide transporter activity"/>
    <property type="evidence" value="ECO:0007669"/>
    <property type="project" value="TreeGrafter"/>
</dbReference>
<keyword evidence="4" id="KW-0472">Membrane</keyword>
<dbReference type="Gene3D" id="3.40.50.300">
    <property type="entry name" value="P-loop containing nucleotide triphosphate hydrolases"/>
    <property type="match status" value="1"/>
</dbReference>
<sequence>MNNVEYVVDLRDRKPPIDSFKEGGRILDHLQGKIEFKNILFRYPTRPVVTVLKNYNFTIEPGQTYYLTGLIPKNSTSIGYVVKLDLYEC</sequence>
<dbReference type="PANTHER" id="PTHR43394">
    <property type="entry name" value="ATP-DEPENDENT PERMEASE MDL1, MITOCHONDRIAL"/>
    <property type="match status" value="1"/>
</dbReference>
<dbReference type="SUPFAM" id="SSF52540">
    <property type="entry name" value="P-loop containing nucleoside triphosphate hydrolases"/>
    <property type="match status" value="1"/>
</dbReference>
<keyword evidence="6" id="KW-1185">Reference proteome</keyword>
<protein>
    <submittedName>
        <fullName evidence="5">Multidrug resistance protein ABC transporter</fullName>
    </submittedName>
</protein>
<comment type="subcellular location">
    <subcellularLocation>
        <location evidence="1">Membrane</location>
        <topology evidence="1">Multi-pass membrane protein</topology>
    </subcellularLocation>
</comment>
<dbReference type="AlphaFoldDB" id="A0A225VLS7"/>
<dbReference type="OrthoDB" id="6500128at2759"/>
<dbReference type="GO" id="GO:0016020">
    <property type="term" value="C:membrane"/>
    <property type="evidence" value="ECO:0007669"/>
    <property type="project" value="UniProtKB-SubCell"/>
</dbReference>
<dbReference type="PANTHER" id="PTHR43394:SF1">
    <property type="entry name" value="ATP-BINDING CASSETTE SUB-FAMILY B MEMBER 10, MITOCHONDRIAL"/>
    <property type="match status" value="1"/>
</dbReference>
<keyword evidence="3" id="KW-1133">Transmembrane helix</keyword>
<name>A0A225VLS7_9STRA</name>
<reference evidence="6" key="1">
    <citation type="submission" date="2017-03" db="EMBL/GenBank/DDBJ databases">
        <title>Phytopthora megakarya and P. palmivora, two closely related causual agents of cacao black pod achieved similar genome size and gene model numbers by different mechanisms.</title>
        <authorList>
            <person name="Ali S."/>
            <person name="Shao J."/>
            <person name="Larry D.J."/>
            <person name="Kronmiller B."/>
            <person name="Shen D."/>
            <person name="Strem M.D."/>
            <person name="Melnick R.L."/>
            <person name="Guiltinan M.J."/>
            <person name="Tyler B.M."/>
            <person name="Meinhardt L.W."/>
            <person name="Bailey B.A."/>
        </authorList>
    </citation>
    <scope>NUCLEOTIDE SEQUENCE [LARGE SCALE GENOMIC DNA]</scope>
    <source>
        <strain evidence="6">zdho120</strain>
    </source>
</reference>
<accession>A0A225VLS7</accession>
<proteinExistence type="predicted"/>
<dbReference type="EMBL" id="NBNE01004136">
    <property type="protein sequence ID" value="OWZ06054.1"/>
    <property type="molecule type" value="Genomic_DNA"/>
</dbReference>
<comment type="caution">
    <text evidence="5">The sequence shown here is derived from an EMBL/GenBank/DDBJ whole genome shotgun (WGS) entry which is preliminary data.</text>
</comment>
<evidence type="ECO:0000313" key="5">
    <source>
        <dbReference type="EMBL" id="OWZ06054.1"/>
    </source>
</evidence>
<dbReference type="Gene3D" id="1.20.1560.10">
    <property type="entry name" value="ABC transporter type 1, transmembrane domain"/>
    <property type="match status" value="1"/>
</dbReference>
<dbReference type="STRING" id="4795.A0A225VLS7"/>
<gene>
    <name evidence="5" type="ORF">PHMEG_00021749</name>
</gene>
<organism evidence="5 6">
    <name type="scientific">Phytophthora megakarya</name>
    <dbReference type="NCBI Taxonomy" id="4795"/>
    <lineage>
        <taxon>Eukaryota</taxon>
        <taxon>Sar</taxon>
        <taxon>Stramenopiles</taxon>
        <taxon>Oomycota</taxon>
        <taxon>Peronosporomycetes</taxon>
        <taxon>Peronosporales</taxon>
        <taxon>Peronosporaceae</taxon>
        <taxon>Phytophthora</taxon>
    </lineage>
</organism>
<dbReference type="Proteomes" id="UP000198211">
    <property type="component" value="Unassembled WGS sequence"/>
</dbReference>
<dbReference type="InterPro" id="IPR036640">
    <property type="entry name" value="ABC1_TM_sf"/>
</dbReference>
<evidence type="ECO:0000313" key="6">
    <source>
        <dbReference type="Proteomes" id="UP000198211"/>
    </source>
</evidence>
<keyword evidence="2" id="KW-0812">Transmembrane</keyword>
<evidence type="ECO:0000256" key="2">
    <source>
        <dbReference type="ARBA" id="ARBA00022692"/>
    </source>
</evidence>
<evidence type="ECO:0000256" key="1">
    <source>
        <dbReference type="ARBA" id="ARBA00004141"/>
    </source>
</evidence>
<evidence type="ECO:0000256" key="3">
    <source>
        <dbReference type="ARBA" id="ARBA00022989"/>
    </source>
</evidence>
<dbReference type="InterPro" id="IPR027417">
    <property type="entry name" value="P-loop_NTPase"/>
</dbReference>
<dbReference type="InterPro" id="IPR039421">
    <property type="entry name" value="Type_1_exporter"/>
</dbReference>
<dbReference type="GO" id="GO:0005524">
    <property type="term" value="F:ATP binding"/>
    <property type="evidence" value="ECO:0007669"/>
    <property type="project" value="InterPro"/>
</dbReference>